<evidence type="ECO:0000313" key="12">
    <source>
        <dbReference type="EMBL" id="KAJ7330135.1"/>
    </source>
</evidence>
<keyword evidence="6" id="KW-1015">Disulfide bond</keyword>
<feature type="region of interest" description="Disordered" evidence="9">
    <location>
        <begin position="729"/>
        <end position="763"/>
    </location>
</feature>
<dbReference type="PANTHER" id="PTHR23037:SF22">
    <property type="entry name" value="CYTOKINE RECEPTOR COMMON SUBUNIT BETA"/>
    <property type="match status" value="1"/>
</dbReference>
<feature type="region of interest" description="Disordered" evidence="9">
    <location>
        <begin position="600"/>
        <end position="646"/>
    </location>
</feature>
<evidence type="ECO:0000256" key="2">
    <source>
        <dbReference type="ARBA" id="ARBA00022692"/>
    </source>
</evidence>
<dbReference type="GO" id="GO:0009897">
    <property type="term" value="C:external side of plasma membrane"/>
    <property type="evidence" value="ECO:0007669"/>
    <property type="project" value="TreeGrafter"/>
</dbReference>
<evidence type="ECO:0000256" key="10">
    <source>
        <dbReference type="SAM" id="SignalP"/>
    </source>
</evidence>
<feature type="compositionally biased region" description="Polar residues" evidence="9">
    <location>
        <begin position="613"/>
        <end position="627"/>
    </location>
</feature>
<evidence type="ECO:0000256" key="9">
    <source>
        <dbReference type="SAM" id="MobiDB-lite"/>
    </source>
</evidence>
<dbReference type="PROSITE" id="PS50853">
    <property type="entry name" value="FN3"/>
    <property type="match status" value="1"/>
</dbReference>
<evidence type="ECO:0000256" key="7">
    <source>
        <dbReference type="ARBA" id="ARBA00023170"/>
    </source>
</evidence>
<feature type="domain" description="Fibronectin type-III" evidence="11">
    <location>
        <begin position="228"/>
        <end position="327"/>
    </location>
</feature>
<dbReference type="Pfam" id="PF21460">
    <property type="entry name" value="IL3Rb_N"/>
    <property type="match status" value="1"/>
</dbReference>
<proteinExistence type="predicted"/>
<evidence type="ECO:0000313" key="13">
    <source>
        <dbReference type="Proteomes" id="UP001142489"/>
    </source>
</evidence>
<dbReference type="PROSITE" id="PS01355">
    <property type="entry name" value="HEMATOPO_REC_S_F1"/>
    <property type="match status" value="1"/>
</dbReference>
<dbReference type="CDD" id="cd00063">
    <property type="entry name" value="FN3"/>
    <property type="match status" value="1"/>
</dbReference>
<dbReference type="PANTHER" id="PTHR23037">
    <property type="entry name" value="CYTOKINE RECEPTOR"/>
    <property type="match status" value="1"/>
</dbReference>
<evidence type="ECO:0000256" key="5">
    <source>
        <dbReference type="ARBA" id="ARBA00023136"/>
    </source>
</evidence>
<evidence type="ECO:0000259" key="11">
    <source>
        <dbReference type="PROSITE" id="PS50853"/>
    </source>
</evidence>
<evidence type="ECO:0000256" key="4">
    <source>
        <dbReference type="ARBA" id="ARBA00022989"/>
    </source>
</evidence>
<keyword evidence="3 10" id="KW-0732">Signal</keyword>
<evidence type="ECO:0000256" key="1">
    <source>
        <dbReference type="ARBA" id="ARBA00004479"/>
    </source>
</evidence>
<dbReference type="SUPFAM" id="SSF49265">
    <property type="entry name" value="Fibronectin type III"/>
    <property type="match status" value="3"/>
</dbReference>
<keyword evidence="5" id="KW-0472">Membrane</keyword>
<organism evidence="12 13">
    <name type="scientific">Phrynocephalus forsythii</name>
    <dbReference type="NCBI Taxonomy" id="171643"/>
    <lineage>
        <taxon>Eukaryota</taxon>
        <taxon>Metazoa</taxon>
        <taxon>Chordata</taxon>
        <taxon>Craniata</taxon>
        <taxon>Vertebrata</taxon>
        <taxon>Euteleostomi</taxon>
        <taxon>Lepidosauria</taxon>
        <taxon>Squamata</taxon>
        <taxon>Bifurcata</taxon>
        <taxon>Unidentata</taxon>
        <taxon>Episquamata</taxon>
        <taxon>Toxicofera</taxon>
        <taxon>Iguania</taxon>
        <taxon>Acrodonta</taxon>
        <taxon>Agamidae</taxon>
        <taxon>Agaminae</taxon>
        <taxon>Phrynocephalus</taxon>
    </lineage>
</organism>
<comment type="caution">
    <text evidence="12">The sequence shown here is derived from an EMBL/GenBank/DDBJ whole genome shotgun (WGS) entry which is preliminary data.</text>
</comment>
<keyword evidence="2" id="KW-0812">Transmembrane</keyword>
<dbReference type="InterPro" id="IPR048668">
    <property type="entry name" value="IL3RB_N"/>
</dbReference>
<feature type="compositionally biased region" description="Basic and acidic residues" evidence="9">
    <location>
        <begin position="537"/>
        <end position="565"/>
    </location>
</feature>
<name>A0A9Q0XWI6_9SAUR</name>
<keyword evidence="13" id="KW-1185">Reference proteome</keyword>
<protein>
    <recommendedName>
        <fullName evidence="11">Fibronectin type-III domain-containing protein</fullName>
    </recommendedName>
</protein>
<gene>
    <name evidence="12" type="ORF">JRQ81_016309</name>
</gene>
<reference evidence="12" key="1">
    <citation type="journal article" date="2023" name="DNA Res.">
        <title>Chromosome-level genome assembly of Phrynocephalus forsythii using third-generation DNA sequencing and Hi-C analysis.</title>
        <authorList>
            <person name="Qi Y."/>
            <person name="Zhao W."/>
            <person name="Zhao Y."/>
            <person name="Niu C."/>
            <person name="Cao S."/>
            <person name="Zhang Y."/>
        </authorList>
    </citation>
    <scope>NUCLEOTIDE SEQUENCE</scope>
    <source>
        <tissue evidence="12">Muscle</tissue>
    </source>
</reference>
<dbReference type="OrthoDB" id="8906725at2759"/>
<dbReference type="InterPro" id="IPR003531">
    <property type="entry name" value="Hempt_rcpt_S_F1_CS"/>
</dbReference>
<dbReference type="Gene3D" id="2.60.40.10">
    <property type="entry name" value="Immunoglobulins"/>
    <property type="match status" value="3"/>
</dbReference>
<dbReference type="Pfam" id="PF00041">
    <property type="entry name" value="fn3"/>
    <property type="match status" value="1"/>
</dbReference>
<dbReference type="SMART" id="SM00060">
    <property type="entry name" value="FN3"/>
    <property type="match status" value="2"/>
</dbReference>
<feature type="chain" id="PRO_5040462284" description="Fibronectin type-III domain-containing protein" evidence="10">
    <location>
        <begin position="20"/>
        <end position="763"/>
    </location>
</feature>
<keyword evidence="4" id="KW-1133">Transmembrane helix</keyword>
<evidence type="ECO:0000256" key="3">
    <source>
        <dbReference type="ARBA" id="ARBA00022729"/>
    </source>
</evidence>
<feature type="region of interest" description="Disordered" evidence="9">
    <location>
        <begin position="537"/>
        <end position="570"/>
    </location>
</feature>
<feature type="signal peptide" evidence="10">
    <location>
        <begin position="1"/>
        <end position="19"/>
    </location>
</feature>
<sequence length="763" mass="86144">MKSWKFALTLSLIFYTTKAEEGPLMQNLTCSTDYESHTTCTWFEHQEAMDLVNMTLLHKSNYLNLTKLACTSQKIGSWIRWDCRRNQIIFNINVNNTFIFKPEQNLEIQQNISLFDNSEIEAQPKNLHCQFNGIDRLICSWEVRKEVTRSVLFALFYKGSTESKEEECFPVDERRVSINSQGTSPQHVVQSCEINVTDPQRQSRYLVTVRPKEEEKVVKAAKQIKPKPPYNLSVTILNSQEYQLKWQPQIVLNIPQTYQILYWKTGSPLEAKYVNVNDGNQWFIFTTDILEPGTSYAAMVRATVHSDFYEGPWSDWSMEFHWTTLKGFPFWVIPLITMSSVILIWCCYKYICRKEKEWEARIPSPPKMFLHPNFFQKVELLDSSEGNSSSRTLLEVDSIGYTEDLQREMLGTSPVSLQDELGKTEQLSIASQNRVREVPSKGSMGHFLTQSIKDNRLVSSPKAQIFDFDGPYLCSPPKSFPSTIWQGRDAAPSELKETSAGLENVGLLHCLDSQQMPVEKGERMPPSISIIHDEYQEEKQLPSARQKESQSNKLENDGNNDRELRNVAGTNSPCQKGFLNYLAMEDLIISKDLGSSLPVPAVASKEGRPTCDSMATGTPGTTESLSSLEMPGKKPESGLPPPSESLAVPLAASQTQFGDYVRDLPAPTGFAPKEGLALSADEPKPDKVFLIFHHPDSRSPIFLSQVGGYCFFPGSKPIKEACKSQWGKGDCHLSQASQEGRKSPIKKKVESNMLQKPTAAAKF</sequence>
<evidence type="ECO:0000256" key="8">
    <source>
        <dbReference type="ARBA" id="ARBA00023180"/>
    </source>
</evidence>
<keyword evidence="8" id="KW-0325">Glycoprotein</keyword>
<dbReference type="InterPro" id="IPR013783">
    <property type="entry name" value="Ig-like_fold"/>
</dbReference>
<keyword evidence="7" id="KW-0675">Receptor</keyword>
<dbReference type="GO" id="GO:0004896">
    <property type="term" value="F:cytokine receptor activity"/>
    <property type="evidence" value="ECO:0007669"/>
    <property type="project" value="InterPro"/>
</dbReference>
<evidence type="ECO:0000256" key="6">
    <source>
        <dbReference type="ARBA" id="ARBA00023157"/>
    </source>
</evidence>
<comment type="subcellular location">
    <subcellularLocation>
        <location evidence="1">Membrane</location>
        <topology evidence="1">Single-pass type I membrane protein</topology>
    </subcellularLocation>
</comment>
<dbReference type="InterPro" id="IPR003961">
    <property type="entry name" value="FN3_dom"/>
</dbReference>
<dbReference type="EMBL" id="JAPFRF010000006">
    <property type="protein sequence ID" value="KAJ7330135.1"/>
    <property type="molecule type" value="Genomic_DNA"/>
</dbReference>
<accession>A0A9Q0XWI6</accession>
<feature type="compositionally biased region" description="Basic and acidic residues" evidence="9">
    <location>
        <begin position="739"/>
        <end position="750"/>
    </location>
</feature>
<dbReference type="Proteomes" id="UP001142489">
    <property type="component" value="Unassembled WGS sequence"/>
</dbReference>
<dbReference type="InterPro" id="IPR036116">
    <property type="entry name" value="FN3_sf"/>
</dbReference>
<dbReference type="AlphaFoldDB" id="A0A9Q0XWI6"/>
<dbReference type="GO" id="GO:0016064">
    <property type="term" value="P:immunoglobulin mediated immune response"/>
    <property type="evidence" value="ECO:0007669"/>
    <property type="project" value="TreeGrafter"/>
</dbReference>